<evidence type="ECO:0000313" key="9">
    <source>
        <dbReference type="Proteomes" id="UP001629745"/>
    </source>
</evidence>
<feature type="domain" description="Ketoreductase" evidence="7">
    <location>
        <begin position="8"/>
        <end position="196"/>
    </location>
</feature>
<dbReference type="NCBIfam" id="NF005095">
    <property type="entry name" value="PRK06523.1"/>
    <property type="match status" value="1"/>
</dbReference>
<reference evidence="8 9" key="1">
    <citation type="submission" date="2023-11" db="EMBL/GenBank/DDBJ databases">
        <authorList>
            <person name="Val-Calvo J."/>
            <person name="Scortti M."/>
            <person name="Vazquez-Boland J."/>
        </authorList>
    </citation>
    <scope>NUCLEOTIDE SEQUENCE [LARGE SCALE GENOMIC DNA]</scope>
    <source>
        <strain evidence="8 9">PAM 2766</strain>
    </source>
</reference>
<evidence type="ECO:0000259" key="7">
    <source>
        <dbReference type="SMART" id="SM00822"/>
    </source>
</evidence>
<evidence type="ECO:0000256" key="6">
    <source>
        <dbReference type="RuleBase" id="RU000363"/>
    </source>
</evidence>
<dbReference type="PRINTS" id="PR00081">
    <property type="entry name" value="GDHRDH"/>
</dbReference>
<comment type="caution">
    <text evidence="8">The sequence shown here is derived from an EMBL/GenBank/DDBJ whole genome shotgun (WGS) entry which is preliminary data.</text>
</comment>
<evidence type="ECO:0000256" key="2">
    <source>
        <dbReference type="ARBA" id="ARBA00006484"/>
    </source>
</evidence>
<dbReference type="PROSITE" id="PS00061">
    <property type="entry name" value="ADH_SHORT"/>
    <property type="match status" value="1"/>
</dbReference>
<evidence type="ECO:0000256" key="5">
    <source>
        <dbReference type="ARBA" id="ARBA00047400"/>
    </source>
</evidence>
<dbReference type="PANTHER" id="PTHR42879:SF6">
    <property type="entry name" value="NADPH-DEPENDENT REDUCTASE BACG"/>
    <property type="match status" value="1"/>
</dbReference>
<evidence type="ECO:0000313" key="8">
    <source>
        <dbReference type="EMBL" id="MFM1724584.1"/>
    </source>
</evidence>
<dbReference type="InterPro" id="IPR002347">
    <property type="entry name" value="SDR_fam"/>
</dbReference>
<dbReference type="RefSeq" id="WP_420165105.1">
    <property type="nucleotide sequence ID" value="NZ_JBDLNV010000004.1"/>
</dbReference>
<dbReference type="Gene3D" id="3.40.50.720">
    <property type="entry name" value="NAD(P)-binding Rossmann-like Domain"/>
    <property type="match status" value="1"/>
</dbReference>
<gene>
    <name evidence="8" type="ORF">ABEU20_003174</name>
</gene>
<comment type="subcellular location">
    <subcellularLocation>
        <location evidence="1">Secreted</location>
        <location evidence="1">Cell wall</location>
    </subcellularLocation>
</comment>
<name>A0ABW9FGB8_9NOCA</name>
<dbReference type="InterPro" id="IPR020904">
    <property type="entry name" value="Sc_DH/Rdtase_CS"/>
</dbReference>
<accession>A0ABW9FGB8</accession>
<dbReference type="EMBL" id="JBDLNV010000004">
    <property type="protein sequence ID" value="MFM1724584.1"/>
    <property type="molecule type" value="Genomic_DNA"/>
</dbReference>
<keyword evidence="9" id="KW-1185">Reference proteome</keyword>
<keyword evidence="3" id="KW-0964">Secreted</keyword>
<keyword evidence="3" id="KW-0134">Cell wall</keyword>
<organism evidence="8 9">
    <name type="scientific">Rhodococcus parequi</name>
    <dbReference type="NCBI Taxonomy" id="3137122"/>
    <lineage>
        <taxon>Bacteria</taxon>
        <taxon>Bacillati</taxon>
        <taxon>Actinomycetota</taxon>
        <taxon>Actinomycetes</taxon>
        <taxon>Mycobacteriales</taxon>
        <taxon>Nocardiaceae</taxon>
        <taxon>Rhodococcus</taxon>
    </lineage>
</organism>
<sequence length="261" mass="26383">MDLHLAGKTAVVTGASKGIGLAVTHALVSEGSHVVAGSRTRTTELETLEAGGYVTFVPCDLSTAEGPPALVEAAAERGGVDILVNNAGAVTPRTGGFASVSDEDWMASLTLTFLSAVRTTRAALPHIVRRGGGSVVTVSSVNAFLPDPGVVDYCAAKAALTNFCKSLSKEVAGQNIRVNTVSPGPVTTALWLAEGGVASTVARVSGNTAESVVEAAAAGSETGRFTRPDEVADLVAFLASDRCGNVTGADFVIDGGLIKTL</sequence>
<proteinExistence type="inferred from homology"/>
<dbReference type="InterPro" id="IPR036291">
    <property type="entry name" value="NAD(P)-bd_dom_sf"/>
</dbReference>
<dbReference type="SUPFAM" id="SSF51735">
    <property type="entry name" value="NAD(P)-binding Rossmann-fold domains"/>
    <property type="match status" value="1"/>
</dbReference>
<dbReference type="PRINTS" id="PR00080">
    <property type="entry name" value="SDRFAMILY"/>
</dbReference>
<comment type="catalytic activity">
    <reaction evidence="5">
        <text>a (3R)-hydroxyacyl-[ACP] + NADP(+) = a 3-oxoacyl-[ACP] + NADPH + H(+)</text>
        <dbReference type="Rhea" id="RHEA:17397"/>
        <dbReference type="Rhea" id="RHEA-COMP:9916"/>
        <dbReference type="Rhea" id="RHEA-COMP:9945"/>
        <dbReference type="ChEBI" id="CHEBI:15378"/>
        <dbReference type="ChEBI" id="CHEBI:57783"/>
        <dbReference type="ChEBI" id="CHEBI:58349"/>
        <dbReference type="ChEBI" id="CHEBI:78776"/>
        <dbReference type="ChEBI" id="CHEBI:78827"/>
        <dbReference type="EC" id="1.1.1.100"/>
    </reaction>
    <physiologicalReaction direction="right-to-left" evidence="5">
        <dbReference type="Rhea" id="RHEA:17399"/>
    </physiologicalReaction>
</comment>
<dbReference type="InterPro" id="IPR050259">
    <property type="entry name" value="SDR"/>
</dbReference>
<dbReference type="PANTHER" id="PTHR42879">
    <property type="entry name" value="3-OXOACYL-(ACYL-CARRIER-PROTEIN) REDUCTASE"/>
    <property type="match status" value="1"/>
</dbReference>
<evidence type="ECO:0000256" key="1">
    <source>
        <dbReference type="ARBA" id="ARBA00004191"/>
    </source>
</evidence>
<evidence type="ECO:0000256" key="3">
    <source>
        <dbReference type="ARBA" id="ARBA00022512"/>
    </source>
</evidence>
<dbReference type="Proteomes" id="UP001629745">
    <property type="component" value="Unassembled WGS sequence"/>
</dbReference>
<dbReference type="InterPro" id="IPR057326">
    <property type="entry name" value="KR_dom"/>
</dbReference>
<protein>
    <recommendedName>
        <fullName evidence="4">3-oxoacyl-[acyl-carrier-protein] reductase MabA</fullName>
    </recommendedName>
</protein>
<comment type="similarity">
    <text evidence="2 6">Belongs to the short-chain dehydrogenases/reductases (SDR) family.</text>
</comment>
<dbReference type="SMART" id="SM00822">
    <property type="entry name" value="PKS_KR"/>
    <property type="match status" value="1"/>
</dbReference>
<dbReference type="Pfam" id="PF00106">
    <property type="entry name" value="adh_short"/>
    <property type="match status" value="1"/>
</dbReference>
<evidence type="ECO:0000256" key="4">
    <source>
        <dbReference type="ARBA" id="ARBA00040781"/>
    </source>
</evidence>